<evidence type="ECO:0000256" key="4">
    <source>
        <dbReference type="ARBA" id="ARBA00023033"/>
    </source>
</evidence>
<evidence type="ECO:0000256" key="3">
    <source>
        <dbReference type="ARBA" id="ARBA00023002"/>
    </source>
</evidence>
<gene>
    <name evidence="6" type="ORF">F4559_000737</name>
</gene>
<organism evidence="6 7">
    <name type="scientific">Saccharothrix violaceirubra</name>
    <dbReference type="NCBI Taxonomy" id="413306"/>
    <lineage>
        <taxon>Bacteria</taxon>
        <taxon>Bacillati</taxon>
        <taxon>Actinomycetota</taxon>
        <taxon>Actinomycetes</taxon>
        <taxon>Pseudonocardiales</taxon>
        <taxon>Pseudonocardiaceae</taxon>
        <taxon>Saccharothrix</taxon>
    </lineage>
</organism>
<name>A0A7W7WUH1_9PSEU</name>
<keyword evidence="7" id="KW-1185">Reference proteome</keyword>
<keyword evidence="4 6" id="KW-0503">Monooxygenase</keyword>
<dbReference type="InterPro" id="IPR011251">
    <property type="entry name" value="Luciferase-like_dom"/>
</dbReference>
<dbReference type="Proteomes" id="UP000542674">
    <property type="component" value="Unassembled WGS sequence"/>
</dbReference>
<reference evidence="6 7" key="1">
    <citation type="submission" date="2020-08" db="EMBL/GenBank/DDBJ databases">
        <title>Sequencing the genomes of 1000 actinobacteria strains.</title>
        <authorList>
            <person name="Klenk H.-P."/>
        </authorList>
    </citation>
    <scope>NUCLEOTIDE SEQUENCE [LARGE SCALE GENOMIC DNA]</scope>
    <source>
        <strain evidence="6 7">DSM 45084</strain>
    </source>
</reference>
<dbReference type="GO" id="GO:0004497">
    <property type="term" value="F:monooxygenase activity"/>
    <property type="evidence" value="ECO:0007669"/>
    <property type="project" value="UniProtKB-KW"/>
</dbReference>
<evidence type="ECO:0000256" key="2">
    <source>
        <dbReference type="ARBA" id="ARBA00022643"/>
    </source>
</evidence>
<dbReference type="GO" id="GO:0016705">
    <property type="term" value="F:oxidoreductase activity, acting on paired donors, with incorporation or reduction of molecular oxygen"/>
    <property type="evidence" value="ECO:0007669"/>
    <property type="project" value="InterPro"/>
</dbReference>
<sequence>MPQQLSAQDPLDHAREAERLGVDHLVGDDVRLAAVAAVTTKIGLVVAVDPDTTQPYEVARRVATLHHLSGGRAGWQVGPSEDPLRRREFIEAVRTLWNSWDAEDLPADRDTGTFVRSGAGEFAYEGALLTLSGRFVTPRPPQGHPALIEESA</sequence>
<dbReference type="InterPro" id="IPR036661">
    <property type="entry name" value="Luciferase-like_sf"/>
</dbReference>
<evidence type="ECO:0000259" key="5">
    <source>
        <dbReference type="Pfam" id="PF00296"/>
    </source>
</evidence>
<accession>A0A7W7WUH1</accession>
<comment type="caution">
    <text evidence="6">The sequence shown here is derived from an EMBL/GenBank/DDBJ whole genome shotgun (WGS) entry which is preliminary data.</text>
</comment>
<keyword evidence="2" id="KW-0288">FMN</keyword>
<evidence type="ECO:0000256" key="1">
    <source>
        <dbReference type="ARBA" id="ARBA00022630"/>
    </source>
</evidence>
<dbReference type="EMBL" id="JACHJS010000001">
    <property type="protein sequence ID" value="MBB4963378.1"/>
    <property type="molecule type" value="Genomic_DNA"/>
</dbReference>
<keyword evidence="3" id="KW-0560">Oxidoreductase</keyword>
<dbReference type="SUPFAM" id="SSF51679">
    <property type="entry name" value="Bacterial luciferase-like"/>
    <property type="match status" value="1"/>
</dbReference>
<dbReference type="PANTHER" id="PTHR30011:SF16">
    <property type="entry name" value="C2H2 FINGER DOMAIN TRANSCRIPTION FACTOR (EUROFUNG)-RELATED"/>
    <property type="match status" value="1"/>
</dbReference>
<feature type="domain" description="Luciferase-like" evidence="5">
    <location>
        <begin position="7"/>
        <end position="145"/>
    </location>
</feature>
<dbReference type="Pfam" id="PF00296">
    <property type="entry name" value="Bac_luciferase"/>
    <property type="match status" value="1"/>
</dbReference>
<dbReference type="PANTHER" id="PTHR30011">
    <property type="entry name" value="ALKANESULFONATE MONOOXYGENASE-RELATED"/>
    <property type="match status" value="1"/>
</dbReference>
<dbReference type="AlphaFoldDB" id="A0A7W7WUH1"/>
<keyword evidence="1" id="KW-0285">Flavoprotein</keyword>
<dbReference type="Gene3D" id="3.20.20.30">
    <property type="entry name" value="Luciferase-like domain"/>
    <property type="match status" value="1"/>
</dbReference>
<protein>
    <submittedName>
        <fullName evidence="6">Alkanesulfonate monooxygenase SsuD/methylene tetrahydromethanopterin reductase-like flavin-dependent oxidoreductase (Luciferase family)</fullName>
    </submittedName>
</protein>
<evidence type="ECO:0000313" key="6">
    <source>
        <dbReference type="EMBL" id="MBB4963378.1"/>
    </source>
</evidence>
<proteinExistence type="predicted"/>
<evidence type="ECO:0000313" key="7">
    <source>
        <dbReference type="Proteomes" id="UP000542674"/>
    </source>
</evidence>
<dbReference type="InterPro" id="IPR051260">
    <property type="entry name" value="Diverse_substr_monoxygenases"/>
</dbReference>